<dbReference type="EMBL" id="JAGFBS010000007">
    <property type="protein sequence ID" value="KAG6378198.1"/>
    <property type="molecule type" value="Genomic_DNA"/>
</dbReference>
<evidence type="ECO:0000259" key="8">
    <source>
        <dbReference type="SMART" id="SM01027"/>
    </source>
</evidence>
<feature type="region of interest" description="Disordered" evidence="7">
    <location>
        <begin position="641"/>
        <end position="683"/>
    </location>
</feature>
<feature type="region of interest" description="Disordered" evidence="7">
    <location>
        <begin position="1279"/>
        <end position="1320"/>
    </location>
</feature>
<keyword evidence="6" id="KW-0539">Nucleus</keyword>
<keyword evidence="5" id="KW-0378">Hydrolase</keyword>
<dbReference type="SMART" id="SM01027">
    <property type="entry name" value="Beta-Casp"/>
    <property type="match status" value="1"/>
</dbReference>
<name>A0A8I3AC97_9AGAM</name>
<evidence type="ECO:0000256" key="4">
    <source>
        <dbReference type="ARBA" id="ARBA00022759"/>
    </source>
</evidence>
<feature type="compositionally biased region" description="Low complexity" evidence="7">
    <location>
        <begin position="727"/>
        <end position="741"/>
    </location>
</feature>
<sequence length="1588" mass="176509">MYMIDILGLKILYTGDYSREEDHHLVKAEIPPVRPDILIVESTHGVHTFAPRAEKEQRFTSLVHAILGRGGHVLLPAFALGTAQELLLILEAYWEDHPELHTVPIYYTSSLARKCVAVYQTNIHAMNANIRSRFAMRENPFVFKHVSSVPLQRGWMQGPPCVVLASPGFMDSGSSRELLELWAPDPRNGLIITGYSIEGTLANSILNEPDEIISLKGERIPRKISVDSVSFTAHVDYSQNSEFIELVDSEHVLVHGEKNTMDRFRGAMEARYKDRGVERKLYTPGNLDTLELSVRYERIAKVIGRLAAEVPKEGDVLSGLVVATDSSYTILDVGDLDELTGLTVPVVTQKQRLVIDCTWELVRWHLEGMFGRIEERADSKTMRVMDVVDVKHTGERQVTLEWTSSAGNDMIADATLALLAGVDKSAASVKLTSGCLHAHVHADACVGPWQEKLAWFLEAHFGPVELHSEPGHDPVLIVRVDEKEARVGLTGVTCVNEELRERVESVVENSRVFVCICTPSCMVRKEMNIELTRDTFYLLSYHVLRRYFRVAQTHSTPFKHSCSQRERYSLHLHLILNSLTPLQVLLYLEGLRESQSIDSPNSSGFPHIPLPSAKLSALGHDHDPDDINSNVQDGRKTELSISGRSAVHQPGPHDPPGPHYESFDSSFGNFGPLPDHASHNGALPWGNSWESQVNGTTYTGARVPLPTSVVSPPTVPLQINVEPPSTPSGSKSQSRSQLSTPQYKSHKSFVSVVESESRETITGRAQIKASSKAPTARSTAPDDPLMSPSRRSRAGSKSHSRVATDYPPLPPSTLLSPSGRTSQLPTSPRSHHRAPSISPSDSPSQAPLKAMRKALEEREKLRSVVSTSQVNDEGIASRRGSPTIIPPSPMSPSHQSRPFSPYRHAPTNEDLLHAATAAAVAQTQKAASVVGSQVASLVHSQVNGGGSRISHVSHHTHLTQHSHHTQLTQRTHQSRSQRSQALVDEDGRATPTPSRPPSPSFSLNADEEEMVAQALAARGAGDRTSYAPSTLEPEIVNSHFHDMDLCILLHQMDDMSTHEVVKKALRKALRQRVKKLGMKSDAESIKQYRKSFHDHDPSVHLDGDWEPTIPREPPEWAKELINGMIKMHERLDVLSPQSFNASIPSRSQQSYAESTDSRQQYRGGDTEYTEGDDQYGQTPRTQTVNINTQVTGTLAGSMYQANETETVDEEYTTGENSTQRFGAPTLTETREYLNADRDDSPGQQFLEEELYKLRVKPGGSQSAVTHKTWEVARDDQGYEEGHGAFTESGLPEIPDGGNYTERRGPSPPLPPLPQETSRRDLVPSQHSQLWNSGHEVSEATPPPWQRIHQRLLNWAIIWPMSEIDGALTSTTRGQQVDEVALSIWSTQTYKRYVRSRMTDVPGGKVDRLFVPPNMADAISTAVFNGRHGDACGMLRELWAPFGFEGAPRLIVVLAKHRSDANHWVVHRFSLPDGALTTYDSYPERTLPDGRPLGWWFAIRVAWPGAIYANPDHLMQKMVRLHRPMQLNIDNSVAAAGIWRNVLMGSRAERSLDLERLRDLINTEVKNLRQRKLQGKLSISSPKPHYEDV</sequence>
<dbReference type="Proteomes" id="UP000683000">
    <property type="component" value="Unassembled WGS sequence"/>
</dbReference>
<dbReference type="GO" id="GO:0005847">
    <property type="term" value="C:mRNA cleavage and polyadenylation specificity factor complex"/>
    <property type="evidence" value="ECO:0007669"/>
    <property type="project" value="TreeGrafter"/>
</dbReference>
<feature type="domain" description="Beta-Casp" evidence="8">
    <location>
        <begin position="83"/>
        <end position="205"/>
    </location>
</feature>
<reference evidence="10" key="1">
    <citation type="submission" date="2021-03" db="EMBL/GenBank/DDBJ databases">
        <title>Evolutionary innovations through gain and loss of genes in the ectomycorrhizal Boletales.</title>
        <authorList>
            <person name="Wu G."/>
            <person name="Miyauchi S."/>
            <person name="Morin E."/>
            <person name="Yang Z.-L."/>
            <person name="Xu J."/>
            <person name="Martin F.M."/>
        </authorList>
    </citation>
    <scope>NUCLEOTIDE SEQUENCE</scope>
    <source>
        <strain evidence="10">BR01</strain>
    </source>
</reference>
<feature type="region of interest" description="Disordered" evidence="7">
    <location>
        <begin position="1138"/>
        <end position="1179"/>
    </location>
</feature>
<proteinExistence type="predicted"/>
<dbReference type="PANTHER" id="PTHR11203">
    <property type="entry name" value="CLEAVAGE AND POLYADENYLATION SPECIFICITY FACTOR FAMILY MEMBER"/>
    <property type="match status" value="1"/>
</dbReference>
<gene>
    <name evidence="10" type="ORF">JVT61DRAFT_13893</name>
</gene>
<dbReference type="GO" id="GO:0004521">
    <property type="term" value="F:RNA endonuclease activity"/>
    <property type="evidence" value="ECO:0007669"/>
    <property type="project" value="TreeGrafter"/>
</dbReference>
<keyword evidence="11" id="KW-1185">Reference proteome</keyword>
<dbReference type="InterPro" id="IPR021718">
    <property type="entry name" value="CPSF73-100_C"/>
</dbReference>
<feature type="compositionally biased region" description="Basic and acidic residues" evidence="7">
    <location>
        <begin position="853"/>
        <end position="862"/>
    </location>
</feature>
<dbReference type="Pfam" id="PF10996">
    <property type="entry name" value="Beta-Casp"/>
    <property type="match status" value="1"/>
</dbReference>
<dbReference type="Gene3D" id="3.40.50.10890">
    <property type="match status" value="1"/>
</dbReference>
<dbReference type="GO" id="GO:0003723">
    <property type="term" value="F:RNA binding"/>
    <property type="evidence" value="ECO:0007669"/>
    <property type="project" value="TreeGrafter"/>
</dbReference>
<keyword evidence="4" id="KW-0255">Endonuclease</keyword>
<feature type="compositionally biased region" description="Basic residues" evidence="7">
    <location>
        <begin position="951"/>
        <end position="964"/>
    </location>
</feature>
<feature type="compositionally biased region" description="Basic residues" evidence="7">
    <location>
        <begin position="790"/>
        <end position="800"/>
    </location>
</feature>
<dbReference type="SUPFAM" id="SSF56281">
    <property type="entry name" value="Metallo-hydrolase/oxidoreductase"/>
    <property type="match status" value="1"/>
</dbReference>
<comment type="caution">
    <text evidence="10">The sequence shown here is derived from an EMBL/GenBank/DDBJ whole genome shotgun (WGS) entry which is preliminary data.</text>
</comment>
<feature type="region of interest" description="Disordered" evidence="7">
    <location>
        <begin position="942"/>
        <end position="1003"/>
    </location>
</feature>
<feature type="compositionally biased region" description="Polar residues" evidence="7">
    <location>
        <begin position="1138"/>
        <end position="1160"/>
    </location>
</feature>
<keyword evidence="2" id="KW-0507">mRNA processing</keyword>
<dbReference type="Pfam" id="PF11718">
    <property type="entry name" value="CPSF73-100_C"/>
    <property type="match status" value="1"/>
</dbReference>
<evidence type="ECO:0000256" key="6">
    <source>
        <dbReference type="ARBA" id="ARBA00023242"/>
    </source>
</evidence>
<feature type="compositionally biased region" description="Polar residues" evidence="7">
    <location>
        <begin position="768"/>
        <end position="778"/>
    </location>
</feature>
<dbReference type="SMART" id="SM01098">
    <property type="entry name" value="CPSF73-100_C"/>
    <property type="match status" value="1"/>
</dbReference>
<dbReference type="OrthoDB" id="2562444at2759"/>
<dbReference type="PANTHER" id="PTHR11203:SF11">
    <property type="entry name" value="CLEAVAGE AND POLYADENYLATION SPECIFICITY FACTOR SUBUNIT 3"/>
    <property type="match status" value="1"/>
</dbReference>
<dbReference type="GO" id="GO:0006398">
    <property type="term" value="P:mRNA 3'-end processing by stem-loop binding and cleavage"/>
    <property type="evidence" value="ECO:0007669"/>
    <property type="project" value="TreeGrafter"/>
</dbReference>
<evidence type="ECO:0000256" key="7">
    <source>
        <dbReference type="SAM" id="MobiDB-lite"/>
    </source>
</evidence>
<dbReference type="InterPro" id="IPR022712">
    <property type="entry name" value="Beta_Casp"/>
</dbReference>
<evidence type="ECO:0000256" key="2">
    <source>
        <dbReference type="ARBA" id="ARBA00022664"/>
    </source>
</evidence>
<evidence type="ECO:0000256" key="1">
    <source>
        <dbReference type="ARBA" id="ARBA00004123"/>
    </source>
</evidence>
<organism evidence="10 11">
    <name type="scientific">Boletus reticuloceps</name>
    <dbReference type="NCBI Taxonomy" id="495285"/>
    <lineage>
        <taxon>Eukaryota</taxon>
        <taxon>Fungi</taxon>
        <taxon>Dikarya</taxon>
        <taxon>Basidiomycota</taxon>
        <taxon>Agaricomycotina</taxon>
        <taxon>Agaricomycetes</taxon>
        <taxon>Agaricomycetidae</taxon>
        <taxon>Boletales</taxon>
        <taxon>Boletineae</taxon>
        <taxon>Boletaceae</taxon>
        <taxon>Boletoideae</taxon>
        <taxon>Boletus</taxon>
    </lineage>
</organism>
<feature type="region of interest" description="Disordered" evidence="7">
    <location>
        <begin position="613"/>
        <end position="632"/>
    </location>
</feature>
<evidence type="ECO:0000313" key="10">
    <source>
        <dbReference type="EMBL" id="KAG6378198.1"/>
    </source>
</evidence>
<protein>
    <submittedName>
        <fullName evidence="10">Uncharacterized protein</fullName>
    </submittedName>
</protein>
<dbReference type="Gene3D" id="3.60.15.10">
    <property type="entry name" value="Ribonuclease Z/Hydroxyacylglutathione hydrolase-like"/>
    <property type="match status" value="1"/>
</dbReference>
<evidence type="ECO:0000313" key="11">
    <source>
        <dbReference type="Proteomes" id="UP000683000"/>
    </source>
</evidence>
<evidence type="ECO:0000259" key="9">
    <source>
        <dbReference type="SMART" id="SM01098"/>
    </source>
</evidence>
<dbReference type="GO" id="GO:0004534">
    <property type="term" value="F:5'-3' RNA exonuclease activity"/>
    <property type="evidence" value="ECO:0007669"/>
    <property type="project" value="TreeGrafter"/>
</dbReference>
<comment type="subcellular location">
    <subcellularLocation>
        <location evidence="1">Nucleus</location>
    </subcellularLocation>
</comment>
<dbReference type="InterPro" id="IPR050698">
    <property type="entry name" value="MBL"/>
</dbReference>
<feature type="compositionally biased region" description="Polar residues" evidence="7">
    <location>
        <begin position="819"/>
        <end position="828"/>
    </location>
</feature>
<evidence type="ECO:0000256" key="3">
    <source>
        <dbReference type="ARBA" id="ARBA00022722"/>
    </source>
</evidence>
<evidence type="ECO:0000256" key="5">
    <source>
        <dbReference type="ARBA" id="ARBA00022801"/>
    </source>
</evidence>
<feature type="compositionally biased region" description="Low complexity" evidence="7">
    <location>
        <begin position="965"/>
        <end position="980"/>
    </location>
</feature>
<feature type="domain" description="Pre-mRNA 3'-end-processing endonuclease polyadenylation factor C-term" evidence="9">
    <location>
        <begin position="313"/>
        <end position="517"/>
    </location>
</feature>
<accession>A0A8I3AC97</accession>
<feature type="region of interest" description="Disordered" evidence="7">
    <location>
        <begin position="714"/>
        <end position="906"/>
    </location>
</feature>
<keyword evidence="3" id="KW-0540">Nuclease</keyword>
<dbReference type="InterPro" id="IPR036866">
    <property type="entry name" value="RibonucZ/Hydroxyglut_hydro"/>
</dbReference>